<feature type="non-terminal residue" evidence="2">
    <location>
        <position position="243"/>
    </location>
</feature>
<evidence type="ECO:0000259" key="1">
    <source>
        <dbReference type="Pfam" id="PF26215"/>
    </source>
</evidence>
<evidence type="ECO:0000313" key="2">
    <source>
        <dbReference type="EMBL" id="KAJ1126012.1"/>
    </source>
</evidence>
<dbReference type="InterPro" id="IPR058912">
    <property type="entry name" value="HTH_animal"/>
</dbReference>
<feature type="domain" description="Helix-turn-helix" evidence="1">
    <location>
        <begin position="102"/>
        <end position="159"/>
    </location>
</feature>
<gene>
    <name evidence="2" type="ORF">NDU88_004425</name>
</gene>
<dbReference type="Proteomes" id="UP001066276">
    <property type="component" value="Chromosome 7"/>
</dbReference>
<name>A0AAV7PCG3_PLEWA</name>
<reference evidence="2" key="1">
    <citation type="journal article" date="2022" name="bioRxiv">
        <title>Sequencing and chromosome-scale assembly of the giantPleurodeles waltlgenome.</title>
        <authorList>
            <person name="Brown T."/>
            <person name="Elewa A."/>
            <person name="Iarovenko S."/>
            <person name="Subramanian E."/>
            <person name="Araus A.J."/>
            <person name="Petzold A."/>
            <person name="Susuki M."/>
            <person name="Suzuki K.-i.T."/>
            <person name="Hayashi T."/>
            <person name="Toyoda A."/>
            <person name="Oliveira C."/>
            <person name="Osipova E."/>
            <person name="Leigh N.D."/>
            <person name="Simon A."/>
            <person name="Yun M.H."/>
        </authorList>
    </citation>
    <scope>NUCLEOTIDE SEQUENCE</scope>
    <source>
        <strain evidence="2">20211129_DDA</strain>
        <tissue evidence="2">Liver</tissue>
    </source>
</reference>
<feature type="non-terminal residue" evidence="2">
    <location>
        <position position="1"/>
    </location>
</feature>
<sequence>ENDHQVKAGGNQVAGIKFILPSTNPFFANIKLWRRYIDDILIVWHGPLETVSTFTEWVNTLNPFLRFTSTMSTNEISFLDLLIMNGKLITSTYQKPTDRNSLLTYDSHHPKSLRDNLPFGQFLRLRRNCSSTHTYNTQANDLQTKLLARNYPREIVNRAPKRARNNNREALLEPNTRDINKSMTCVTTFTPLSNKIKRTILKRWSILGSSGCNIPRPLFAFKRSQNIKDVIIHTRPRNITQTQ</sequence>
<keyword evidence="3" id="KW-1185">Reference proteome</keyword>
<dbReference type="Pfam" id="PF26215">
    <property type="entry name" value="HTH_animal"/>
    <property type="match status" value="1"/>
</dbReference>
<proteinExistence type="predicted"/>
<dbReference type="AlphaFoldDB" id="A0AAV7PCG3"/>
<dbReference type="PANTHER" id="PTHR21301">
    <property type="entry name" value="REVERSE TRANSCRIPTASE"/>
    <property type="match status" value="1"/>
</dbReference>
<dbReference type="PANTHER" id="PTHR21301:SF10">
    <property type="entry name" value="REVERSE TRANSCRIPTASE DOMAIN-CONTAINING PROTEIN"/>
    <property type="match status" value="1"/>
</dbReference>
<accession>A0AAV7PCG3</accession>
<comment type="caution">
    <text evidence="2">The sequence shown here is derived from an EMBL/GenBank/DDBJ whole genome shotgun (WGS) entry which is preliminary data.</text>
</comment>
<organism evidence="2 3">
    <name type="scientific">Pleurodeles waltl</name>
    <name type="common">Iberian ribbed newt</name>
    <dbReference type="NCBI Taxonomy" id="8319"/>
    <lineage>
        <taxon>Eukaryota</taxon>
        <taxon>Metazoa</taxon>
        <taxon>Chordata</taxon>
        <taxon>Craniata</taxon>
        <taxon>Vertebrata</taxon>
        <taxon>Euteleostomi</taxon>
        <taxon>Amphibia</taxon>
        <taxon>Batrachia</taxon>
        <taxon>Caudata</taxon>
        <taxon>Salamandroidea</taxon>
        <taxon>Salamandridae</taxon>
        <taxon>Pleurodelinae</taxon>
        <taxon>Pleurodeles</taxon>
    </lineage>
</organism>
<dbReference type="EMBL" id="JANPWB010000011">
    <property type="protein sequence ID" value="KAJ1126012.1"/>
    <property type="molecule type" value="Genomic_DNA"/>
</dbReference>
<evidence type="ECO:0000313" key="3">
    <source>
        <dbReference type="Proteomes" id="UP001066276"/>
    </source>
</evidence>
<protein>
    <recommendedName>
        <fullName evidence="1">Helix-turn-helix domain-containing protein</fullName>
    </recommendedName>
</protein>